<dbReference type="GeneID" id="106752375"/>
<evidence type="ECO:0000313" key="9">
    <source>
        <dbReference type="RefSeq" id="XP_014489530.1"/>
    </source>
</evidence>
<dbReference type="InterPro" id="IPR028158">
    <property type="entry name" value="RPA_interact_N_dom"/>
</dbReference>
<evidence type="ECO:0000259" key="7">
    <source>
        <dbReference type="Pfam" id="PF14768"/>
    </source>
</evidence>
<accession>A0A6P3YEN3</accession>
<evidence type="ECO:0000313" key="8">
    <source>
        <dbReference type="Proteomes" id="UP000515204"/>
    </source>
</evidence>
<dbReference type="GO" id="GO:0005634">
    <property type="term" value="C:nucleus"/>
    <property type="evidence" value="ECO:0007669"/>
    <property type="project" value="UniProtKB-SubCell"/>
</dbReference>
<dbReference type="GO" id="GO:0008270">
    <property type="term" value="F:zinc ion binding"/>
    <property type="evidence" value="ECO:0007669"/>
    <property type="project" value="UniProtKB-KW"/>
</dbReference>
<evidence type="ECO:0000259" key="6">
    <source>
        <dbReference type="Pfam" id="PF14766"/>
    </source>
</evidence>
<keyword evidence="2" id="KW-0479">Metal-binding</keyword>
<dbReference type="GO" id="GO:0006606">
    <property type="term" value="P:protein import into nucleus"/>
    <property type="evidence" value="ECO:0007669"/>
    <property type="project" value="TreeGrafter"/>
</dbReference>
<dbReference type="PANTHER" id="PTHR31742">
    <property type="entry name" value="RPA-INTERACTING PROTEIN RPAIN"/>
    <property type="match status" value="1"/>
</dbReference>
<dbReference type="RefSeq" id="XP_014489530.1">
    <property type="nucleotide sequence ID" value="XM_014634044.1"/>
</dbReference>
<keyword evidence="3" id="KW-0863">Zinc-finger</keyword>
<reference evidence="9" key="1">
    <citation type="submission" date="2025-08" db="UniProtKB">
        <authorList>
            <consortium name="RefSeq"/>
        </authorList>
    </citation>
    <scope>IDENTIFICATION</scope>
</reference>
<dbReference type="Pfam" id="PF14768">
    <property type="entry name" value="RPA_interact_C"/>
    <property type="match status" value="1"/>
</dbReference>
<name>A0A6P3YEN3_DINQU</name>
<evidence type="ECO:0000256" key="1">
    <source>
        <dbReference type="ARBA" id="ARBA00004123"/>
    </source>
</evidence>
<keyword evidence="8" id="KW-1185">Reference proteome</keyword>
<dbReference type="PANTHER" id="PTHR31742:SF1">
    <property type="entry name" value="RPA-INTERACTING PROTEIN"/>
    <property type="match status" value="1"/>
</dbReference>
<proteinExistence type="predicted"/>
<evidence type="ECO:0000256" key="3">
    <source>
        <dbReference type="ARBA" id="ARBA00022771"/>
    </source>
</evidence>
<comment type="subcellular location">
    <subcellularLocation>
        <location evidence="1">Nucleus</location>
    </subcellularLocation>
</comment>
<feature type="domain" description="RPA-interacting protein C-terminal" evidence="7">
    <location>
        <begin position="139"/>
        <end position="215"/>
    </location>
</feature>
<organism evidence="8 9">
    <name type="scientific">Dinoponera quadriceps</name>
    <name type="common">South American ant</name>
    <dbReference type="NCBI Taxonomy" id="609295"/>
    <lineage>
        <taxon>Eukaryota</taxon>
        <taxon>Metazoa</taxon>
        <taxon>Ecdysozoa</taxon>
        <taxon>Arthropoda</taxon>
        <taxon>Hexapoda</taxon>
        <taxon>Insecta</taxon>
        <taxon>Pterygota</taxon>
        <taxon>Neoptera</taxon>
        <taxon>Endopterygota</taxon>
        <taxon>Hymenoptera</taxon>
        <taxon>Apocrita</taxon>
        <taxon>Aculeata</taxon>
        <taxon>Formicoidea</taxon>
        <taxon>Formicidae</taxon>
        <taxon>Ponerinae</taxon>
        <taxon>Ponerini</taxon>
        <taxon>Dinoponera</taxon>
    </lineage>
</organism>
<dbReference type="Pfam" id="PF14766">
    <property type="entry name" value="RPA_interact_N"/>
    <property type="match status" value="1"/>
</dbReference>
<protein>
    <submittedName>
        <fullName evidence="9">RPA-interacting protein-like isoform X1</fullName>
    </submittedName>
</protein>
<gene>
    <name evidence="9" type="primary">LOC106752375</name>
</gene>
<evidence type="ECO:0000256" key="2">
    <source>
        <dbReference type="ARBA" id="ARBA00022723"/>
    </source>
</evidence>
<dbReference type="OrthoDB" id="435311at2759"/>
<dbReference type="Proteomes" id="UP000515204">
    <property type="component" value="Unplaced"/>
</dbReference>
<evidence type="ECO:0000256" key="5">
    <source>
        <dbReference type="ARBA" id="ARBA00023242"/>
    </source>
</evidence>
<dbReference type="KEGG" id="dqu:106752375"/>
<dbReference type="InterPro" id="IPR028159">
    <property type="entry name" value="RPA_interact_C_dom"/>
</dbReference>
<sequence length="218" mass="25568">MANSLTNSTKLRSRDYANKVRHGSPRLQEMLREKCRQRMRERRNQLFNRHRFGSELNSRHIQDKLTEIIREEIKNLTLDWKENISQETDEFLTEEQMFDLENEVIREQEQWMLQEYDRISQEEDEYLAILADNESNDVTCPTCQKAMLAEESNCLTCAACGLMLAGRTMQEAKRLIDKCVYEHATNCIKTPTFTVISESGNINLYMVCYDCSTLALIC</sequence>
<evidence type="ECO:0000256" key="4">
    <source>
        <dbReference type="ARBA" id="ARBA00022833"/>
    </source>
</evidence>
<dbReference type="InterPro" id="IPR028156">
    <property type="entry name" value="RIP"/>
</dbReference>
<feature type="domain" description="RPA-interacting protein N-terminal" evidence="6">
    <location>
        <begin position="14"/>
        <end position="53"/>
    </location>
</feature>
<dbReference type="AlphaFoldDB" id="A0A6P3YEN3"/>
<keyword evidence="4" id="KW-0862">Zinc</keyword>
<keyword evidence="5" id="KW-0539">Nucleus</keyword>